<organism evidence="1 2">
    <name type="scientific">Endozoicomonas gorgoniicola</name>
    <dbReference type="NCBI Taxonomy" id="1234144"/>
    <lineage>
        <taxon>Bacteria</taxon>
        <taxon>Pseudomonadati</taxon>
        <taxon>Pseudomonadota</taxon>
        <taxon>Gammaproteobacteria</taxon>
        <taxon>Oceanospirillales</taxon>
        <taxon>Endozoicomonadaceae</taxon>
        <taxon>Endozoicomonas</taxon>
    </lineage>
</organism>
<keyword evidence="2" id="KW-1185">Reference proteome</keyword>
<evidence type="ECO:0000313" key="2">
    <source>
        <dbReference type="Proteomes" id="UP001209854"/>
    </source>
</evidence>
<dbReference type="Gene3D" id="1.10.10.60">
    <property type="entry name" value="Homeodomain-like"/>
    <property type="match status" value="1"/>
</dbReference>
<protein>
    <recommendedName>
        <fullName evidence="3">Homeobox domain-containing protein</fullName>
    </recommendedName>
</protein>
<evidence type="ECO:0008006" key="3">
    <source>
        <dbReference type="Google" id="ProtNLM"/>
    </source>
</evidence>
<name>A0ABT3MYV3_9GAMM</name>
<dbReference type="EMBL" id="JAPFCC010000001">
    <property type="protein sequence ID" value="MCW7554551.1"/>
    <property type="molecule type" value="Genomic_DNA"/>
</dbReference>
<dbReference type="RefSeq" id="WP_262564304.1">
    <property type="nucleotide sequence ID" value="NZ_JAPFCC010000001.1"/>
</dbReference>
<comment type="caution">
    <text evidence="1">The sequence shown here is derived from an EMBL/GenBank/DDBJ whole genome shotgun (WGS) entry which is preliminary data.</text>
</comment>
<gene>
    <name evidence="1" type="ORF">NX722_18365</name>
</gene>
<accession>A0ABT3MYV3</accession>
<dbReference type="Proteomes" id="UP001209854">
    <property type="component" value="Unassembled WGS sequence"/>
</dbReference>
<evidence type="ECO:0000313" key="1">
    <source>
        <dbReference type="EMBL" id="MCW7554551.1"/>
    </source>
</evidence>
<sequence length="392" mass="44555">MTRLYVFAFFLLITLRSWSQVESPDITGNLFQFGLLGVFILNYKNFNEYSEPDMGMTRSYDNHSPQCRVGVRLKTVQKREGVLLNLWWFPSNKSGEYRNGQTSIEVPSENVPEPVEGTLKMKYLENSAIALCAQMPAVKEKGLDRVQSFLPDKANRIDVLFSGKGNIDVDNNESHFYLFGMGQQAVDRYHLCSFYRIHPIRDIQVWMMHSEAEDDGTPTDQQQYHEGLNNEWAVSMVDPQSTPASDEPDEPTGLEVLIQGATVMGERGMLELMDIAATQQGIMWNSRRARLPSLEEIAHQEAGLNQAISGVEEIEGEENIPQFLQNRLEDAFSANNNPTEDDLRLTALGLDLSLEVVARWFSQRQAVKDQLTRLVRWSDLHTLTEAANEMVE</sequence>
<reference evidence="1 2" key="1">
    <citation type="submission" date="2022-10" db="EMBL/GenBank/DDBJ databases">
        <title>High-quality genome sequences of two octocoral-associated bacteria, Endozoicomonas euniceicola EF212 and Endozoicomonas gorgoniicola PS125.</title>
        <authorList>
            <person name="Chiou Y.-J."/>
            <person name="Chen Y.-H."/>
        </authorList>
    </citation>
    <scope>NUCLEOTIDE SEQUENCE [LARGE SCALE GENOMIC DNA]</scope>
    <source>
        <strain evidence="1 2">PS125</strain>
    </source>
</reference>
<proteinExistence type="predicted"/>